<evidence type="ECO:0000256" key="5">
    <source>
        <dbReference type="ARBA" id="ARBA00022776"/>
    </source>
</evidence>
<name>A0AAV9ITG9_CYACA</name>
<evidence type="ECO:0000256" key="3">
    <source>
        <dbReference type="ARBA" id="ARBA00022454"/>
    </source>
</evidence>
<comment type="caution">
    <text evidence="12">The sequence shown here is derived from an EMBL/GenBank/DDBJ whole genome shotgun (WGS) entry which is preliminary data.</text>
</comment>
<sequence length="326" mass="36550">MEENSGAPEENRAAADAPDWPSMPREEAFFGFHPALLTEDLISAVDDYVWDALEGLEASLEREGGLAATASALDKENGAAGGAPVSLLPEREALQLGLERLRKQLREAADWNMDQLELYVLRNVLRIPSDLRGWELGTMKIEHGDDDLPRWLREAAASPDGTLSEAEEAAVDAQLAVHRDRLREIRAEQKRLRRERALLRSDRRALAECQSAVSHLVHASDSHDEAAGERLEERLRHILHNTAQLQRLVAENREHFQRSLDVEPDTECDDARRGSRRRSLLGGAWGEPVATAPLHVLERHFQQHRESVSLDTPQAAVELERALRPS</sequence>
<dbReference type="Pfam" id="PF05859">
    <property type="entry name" value="Mis12"/>
    <property type="match status" value="1"/>
</dbReference>
<dbReference type="GO" id="GO:0005634">
    <property type="term" value="C:nucleus"/>
    <property type="evidence" value="ECO:0007669"/>
    <property type="project" value="InterPro"/>
</dbReference>
<dbReference type="GO" id="GO:0051382">
    <property type="term" value="P:kinetochore assembly"/>
    <property type="evidence" value="ECO:0007669"/>
    <property type="project" value="TreeGrafter"/>
</dbReference>
<evidence type="ECO:0000256" key="9">
    <source>
        <dbReference type="ARBA" id="ARBA00023328"/>
    </source>
</evidence>
<dbReference type="GO" id="GO:0051301">
    <property type="term" value="P:cell division"/>
    <property type="evidence" value="ECO:0007669"/>
    <property type="project" value="UniProtKB-KW"/>
</dbReference>
<keyword evidence="5" id="KW-0498">Mitosis</keyword>
<gene>
    <name evidence="12" type="ORF">CDCA_CDCA04G1183</name>
</gene>
<feature type="region of interest" description="Disordered" evidence="11">
    <location>
        <begin position="1"/>
        <end position="22"/>
    </location>
</feature>
<comment type="subcellular location">
    <subcellularLocation>
        <location evidence="1">Chromosome</location>
        <location evidence="1">Centromere</location>
        <location evidence="1">Kinetochore</location>
    </subcellularLocation>
</comment>
<accession>A0AAV9ITG9</accession>
<feature type="coiled-coil region" evidence="10">
    <location>
        <begin position="175"/>
        <end position="202"/>
    </location>
</feature>
<evidence type="ECO:0000313" key="12">
    <source>
        <dbReference type="EMBL" id="KAK4535158.1"/>
    </source>
</evidence>
<evidence type="ECO:0000256" key="6">
    <source>
        <dbReference type="ARBA" id="ARBA00022838"/>
    </source>
</evidence>
<keyword evidence="4" id="KW-0132">Cell division</keyword>
<proteinExistence type="inferred from homology"/>
<organism evidence="12 13">
    <name type="scientific">Cyanidium caldarium</name>
    <name type="common">Red alga</name>
    <dbReference type="NCBI Taxonomy" id="2771"/>
    <lineage>
        <taxon>Eukaryota</taxon>
        <taxon>Rhodophyta</taxon>
        <taxon>Bangiophyceae</taxon>
        <taxon>Cyanidiales</taxon>
        <taxon>Cyanidiaceae</taxon>
        <taxon>Cyanidium</taxon>
    </lineage>
</organism>
<evidence type="ECO:0000256" key="4">
    <source>
        <dbReference type="ARBA" id="ARBA00022618"/>
    </source>
</evidence>
<dbReference type="GO" id="GO:0000444">
    <property type="term" value="C:MIS12/MIND type complex"/>
    <property type="evidence" value="ECO:0007669"/>
    <property type="project" value="TreeGrafter"/>
</dbReference>
<protein>
    <submittedName>
        <fullName evidence="12">Uncharacterized protein</fullName>
    </submittedName>
</protein>
<dbReference type="GO" id="GO:0000070">
    <property type="term" value="P:mitotic sister chromatid segregation"/>
    <property type="evidence" value="ECO:0007669"/>
    <property type="project" value="TreeGrafter"/>
</dbReference>
<dbReference type="PANTHER" id="PTHR14527:SF2">
    <property type="entry name" value="PROTEIN MIS12 HOMOLOG"/>
    <property type="match status" value="1"/>
</dbReference>
<dbReference type="Proteomes" id="UP001301350">
    <property type="component" value="Unassembled WGS sequence"/>
</dbReference>
<evidence type="ECO:0000313" key="13">
    <source>
        <dbReference type="Proteomes" id="UP001301350"/>
    </source>
</evidence>
<comment type="similarity">
    <text evidence="2">Belongs to the mis12 family.</text>
</comment>
<evidence type="ECO:0000256" key="2">
    <source>
        <dbReference type="ARBA" id="ARBA00008643"/>
    </source>
</evidence>
<dbReference type="InterPro" id="IPR008685">
    <property type="entry name" value="Centromere_Mis12"/>
</dbReference>
<keyword evidence="6" id="KW-0995">Kinetochore</keyword>
<reference evidence="12 13" key="1">
    <citation type="submission" date="2022-07" db="EMBL/GenBank/DDBJ databases">
        <title>Genome-wide signatures of adaptation to extreme environments.</title>
        <authorList>
            <person name="Cho C.H."/>
            <person name="Yoon H.S."/>
        </authorList>
    </citation>
    <scope>NUCLEOTIDE SEQUENCE [LARGE SCALE GENOMIC DNA]</scope>
    <source>
        <strain evidence="12 13">DBV 063 E5</strain>
    </source>
</reference>
<dbReference type="PANTHER" id="PTHR14527">
    <property type="entry name" value="PROTEIN MIS12 HOMOLOG"/>
    <property type="match status" value="1"/>
</dbReference>
<evidence type="ECO:0000256" key="10">
    <source>
        <dbReference type="SAM" id="Coils"/>
    </source>
</evidence>
<keyword evidence="3" id="KW-0158">Chromosome</keyword>
<keyword evidence="9" id="KW-0137">Centromere</keyword>
<evidence type="ECO:0000256" key="1">
    <source>
        <dbReference type="ARBA" id="ARBA00004629"/>
    </source>
</evidence>
<evidence type="ECO:0000256" key="8">
    <source>
        <dbReference type="ARBA" id="ARBA00023306"/>
    </source>
</evidence>
<keyword evidence="13" id="KW-1185">Reference proteome</keyword>
<keyword evidence="7 10" id="KW-0175">Coiled coil</keyword>
<evidence type="ECO:0000256" key="7">
    <source>
        <dbReference type="ARBA" id="ARBA00023054"/>
    </source>
</evidence>
<dbReference type="AlphaFoldDB" id="A0AAV9ITG9"/>
<keyword evidence="8" id="KW-0131">Cell cycle</keyword>
<evidence type="ECO:0000256" key="11">
    <source>
        <dbReference type="SAM" id="MobiDB-lite"/>
    </source>
</evidence>
<dbReference type="EMBL" id="JANCYW010000004">
    <property type="protein sequence ID" value="KAK4535158.1"/>
    <property type="molecule type" value="Genomic_DNA"/>
</dbReference>